<name>X6N513_RETFI</name>
<feature type="region of interest" description="Disordered" evidence="2">
    <location>
        <begin position="1"/>
        <end position="26"/>
    </location>
</feature>
<evidence type="ECO:0000313" key="4">
    <source>
        <dbReference type="Proteomes" id="UP000023152"/>
    </source>
</evidence>
<accession>X6N513</accession>
<reference evidence="3 4" key="1">
    <citation type="journal article" date="2013" name="Curr. Biol.">
        <title>The Genome of the Foraminiferan Reticulomyxa filosa.</title>
        <authorList>
            <person name="Glockner G."/>
            <person name="Hulsmann N."/>
            <person name="Schleicher M."/>
            <person name="Noegel A.A."/>
            <person name="Eichinger L."/>
            <person name="Gallinger C."/>
            <person name="Pawlowski J."/>
            <person name="Sierra R."/>
            <person name="Euteneuer U."/>
            <person name="Pillet L."/>
            <person name="Moustafa A."/>
            <person name="Platzer M."/>
            <person name="Groth M."/>
            <person name="Szafranski K."/>
            <person name="Schliwa M."/>
        </authorList>
    </citation>
    <scope>NUCLEOTIDE SEQUENCE [LARGE SCALE GENOMIC DNA]</scope>
</reference>
<gene>
    <name evidence="3" type="ORF">RFI_16370</name>
</gene>
<keyword evidence="1" id="KW-0175">Coiled coil</keyword>
<proteinExistence type="predicted"/>
<protein>
    <submittedName>
        <fullName evidence="3">Uncharacterized protein</fullName>
    </submittedName>
</protein>
<evidence type="ECO:0000313" key="3">
    <source>
        <dbReference type="EMBL" id="ETO20839.1"/>
    </source>
</evidence>
<evidence type="ECO:0000256" key="2">
    <source>
        <dbReference type="SAM" id="MobiDB-lite"/>
    </source>
</evidence>
<feature type="region of interest" description="Disordered" evidence="2">
    <location>
        <begin position="234"/>
        <end position="260"/>
    </location>
</feature>
<dbReference type="EMBL" id="ASPP01012207">
    <property type="protein sequence ID" value="ETO20839.1"/>
    <property type="molecule type" value="Genomic_DNA"/>
</dbReference>
<feature type="non-terminal residue" evidence="3">
    <location>
        <position position="299"/>
    </location>
</feature>
<organism evidence="3 4">
    <name type="scientific">Reticulomyxa filosa</name>
    <dbReference type="NCBI Taxonomy" id="46433"/>
    <lineage>
        <taxon>Eukaryota</taxon>
        <taxon>Sar</taxon>
        <taxon>Rhizaria</taxon>
        <taxon>Retaria</taxon>
        <taxon>Foraminifera</taxon>
        <taxon>Monothalamids</taxon>
        <taxon>Reticulomyxidae</taxon>
        <taxon>Reticulomyxa</taxon>
    </lineage>
</organism>
<feature type="coiled-coil region" evidence="1">
    <location>
        <begin position="142"/>
        <end position="169"/>
    </location>
</feature>
<comment type="caution">
    <text evidence="3">The sequence shown here is derived from an EMBL/GenBank/DDBJ whole genome shotgun (WGS) entry which is preliminary data.</text>
</comment>
<evidence type="ECO:0000256" key="1">
    <source>
        <dbReference type="SAM" id="Coils"/>
    </source>
</evidence>
<keyword evidence="4" id="KW-1185">Reference proteome</keyword>
<sequence>MLFALYSKKQNKSNKSKKGTEKNKIKNKNTSMNQCRFFGFSHRIKCGFDFVFLSWTKLQSQARRSWCASSYGRREVSNDEGRKLRFVVLVAGVGVARVLEPRTSSMYSKQFELYDGTVLDLSSTGYFKALMNPVASFGVYHRQYTNEELEEFERQRKQEFEELKERRESLMKSMSSQQYQTEYIDKDQRYKIPNDPALDHIKANNFVAKKKNAKRLENREKFLLTDNNSNNNQFLTNPSFLNDNNIDTNDNLSPSGLSSAQEFQQKLMDPGRSMNNLHIYYVQFLQNDTAVQFWKSLFE</sequence>
<dbReference type="Proteomes" id="UP000023152">
    <property type="component" value="Unassembled WGS sequence"/>
</dbReference>
<dbReference type="AlphaFoldDB" id="X6N513"/>
<feature type="compositionally biased region" description="Low complexity" evidence="2">
    <location>
        <begin position="242"/>
        <end position="251"/>
    </location>
</feature>